<dbReference type="STRING" id="228230.RMCC_6230"/>
<evidence type="ECO:0000313" key="2">
    <source>
        <dbReference type="EMBL" id="GAS99265.1"/>
    </source>
</evidence>
<sequence>MNASPAPGGSHDGDGHLAELAELGEYFRLPVRDGTEWSPLPELFTEAALNDHVQRTRSAIAAGAGCPTERIPVRMAASSFQLGVAARLLSPVIGSAVCFGVIPVLDERSLFWQPSGGHCPRFATAGPEWASPPDVRAAARVIAATAVSALTALGARLGALMSLSPRITLGNITSAANGAVTVLALTRPNCEAPGRELIRALLDTESLAGTGCLSSGHFVRRSCCLYYQAPRSGLCADCVLVAPATSQRDARG</sequence>
<dbReference type="Pfam" id="PF11575">
    <property type="entry name" value="FhuF_C"/>
    <property type="match status" value="1"/>
</dbReference>
<evidence type="ECO:0000313" key="3">
    <source>
        <dbReference type="Proteomes" id="UP000069443"/>
    </source>
</evidence>
<dbReference type="OrthoDB" id="3290158at2"/>
<organism evidence="2 3">
    <name type="scientific">Mycolicibacterium canariasense</name>
    <name type="common">Mycobacterium canariasense</name>
    <dbReference type="NCBI Taxonomy" id="228230"/>
    <lineage>
        <taxon>Bacteria</taxon>
        <taxon>Bacillati</taxon>
        <taxon>Actinomycetota</taxon>
        <taxon>Actinomycetes</taxon>
        <taxon>Mycobacteriales</taxon>
        <taxon>Mycobacteriaceae</taxon>
        <taxon>Mycolicibacterium</taxon>
    </lineage>
</organism>
<protein>
    <recommendedName>
        <fullName evidence="1">Ferric siderophore reductase C-terminal domain-containing protein</fullName>
    </recommendedName>
</protein>
<reference evidence="3" key="2">
    <citation type="submission" date="2016-02" db="EMBL/GenBank/DDBJ databases">
        <title>Draft genome sequence of five rapidly growing Mycobacterium species.</title>
        <authorList>
            <person name="Katahira K."/>
            <person name="Gotou Y."/>
            <person name="Iida K."/>
            <person name="Ogura Y."/>
            <person name="Hayashi T."/>
        </authorList>
    </citation>
    <scope>NUCLEOTIDE SEQUENCE [LARGE SCALE GENOMIC DNA]</scope>
    <source>
        <strain evidence="3">JCM15298</strain>
    </source>
</reference>
<feature type="domain" description="Ferric siderophore reductase C-terminal" evidence="1">
    <location>
        <begin position="220"/>
        <end position="240"/>
    </location>
</feature>
<gene>
    <name evidence="2" type="ORF">RMCC_6230</name>
</gene>
<name>A0A100WJD0_MYCCR</name>
<dbReference type="AlphaFoldDB" id="A0A100WJD0"/>
<dbReference type="InterPro" id="IPR024726">
    <property type="entry name" value="FhuF_C"/>
</dbReference>
<evidence type="ECO:0000259" key="1">
    <source>
        <dbReference type="Pfam" id="PF11575"/>
    </source>
</evidence>
<dbReference type="RefSeq" id="WP_062659935.1">
    <property type="nucleotide sequence ID" value="NZ_BCSY01000129.1"/>
</dbReference>
<accession>A0A100WJD0</accession>
<proteinExistence type="predicted"/>
<keyword evidence="3" id="KW-1185">Reference proteome</keyword>
<dbReference type="Proteomes" id="UP000069443">
    <property type="component" value="Unassembled WGS sequence"/>
</dbReference>
<dbReference type="EMBL" id="BCSY01000129">
    <property type="protein sequence ID" value="GAS99265.1"/>
    <property type="molecule type" value="Genomic_DNA"/>
</dbReference>
<reference evidence="3" key="1">
    <citation type="journal article" date="2016" name="Genome Announc.">
        <title>Draft Genome Sequences of Five Rapidly Growing Mycobacterium Species, M. thermoresistibile, M. fortuitum subsp. acetamidolyticum, M. canariasense, M. brisbanense, and M. novocastrense.</title>
        <authorList>
            <person name="Katahira K."/>
            <person name="Ogura Y."/>
            <person name="Gotoh Y."/>
            <person name="Hayashi T."/>
        </authorList>
    </citation>
    <scope>NUCLEOTIDE SEQUENCE [LARGE SCALE GENOMIC DNA]</scope>
    <source>
        <strain evidence="3">JCM15298</strain>
    </source>
</reference>
<comment type="caution">
    <text evidence="2">The sequence shown here is derived from an EMBL/GenBank/DDBJ whole genome shotgun (WGS) entry which is preliminary data.</text>
</comment>
<dbReference type="GO" id="GO:0051537">
    <property type="term" value="F:2 iron, 2 sulfur cluster binding"/>
    <property type="evidence" value="ECO:0007669"/>
    <property type="project" value="InterPro"/>
</dbReference>